<proteinExistence type="predicted"/>
<dbReference type="STRING" id="134605.HMPREF3206_01192"/>
<name>A0A133NC98_9FUSO</name>
<keyword evidence="3" id="KW-1185">Reference proteome</keyword>
<dbReference type="AlphaFoldDB" id="A0A133NC98"/>
<accession>A0A133NC98</accession>
<protein>
    <submittedName>
        <fullName evidence="2">Uncharacterized protein</fullName>
    </submittedName>
</protein>
<feature type="transmembrane region" description="Helical" evidence="1">
    <location>
        <begin position="16"/>
        <end position="35"/>
    </location>
</feature>
<organism evidence="2 3">
    <name type="scientific">Fusobacterium equinum</name>
    <dbReference type="NCBI Taxonomy" id="134605"/>
    <lineage>
        <taxon>Bacteria</taxon>
        <taxon>Fusobacteriati</taxon>
        <taxon>Fusobacteriota</taxon>
        <taxon>Fusobacteriia</taxon>
        <taxon>Fusobacteriales</taxon>
        <taxon>Fusobacteriaceae</taxon>
        <taxon>Fusobacterium</taxon>
    </lineage>
</organism>
<dbReference type="Proteomes" id="UP000070617">
    <property type="component" value="Unassembled WGS sequence"/>
</dbReference>
<dbReference type="EMBL" id="LRPX01000058">
    <property type="protein sequence ID" value="KXA13883.1"/>
    <property type="molecule type" value="Genomic_DNA"/>
</dbReference>
<sequence length="43" mass="4969">MRTLEQEFLNEETEHSTAAMLLLASYLGLGIFMLYKTIELFIS</sequence>
<keyword evidence="1" id="KW-0812">Transmembrane</keyword>
<evidence type="ECO:0000256" key="1">
    <source>
        <dbReference type="SAM" id="Phobius"/>
    </source>
</evidence>
<evidence type="ECO:0000313" key="2">
    <source>
        <dbReference type="EMBL" id="KXA13883.1"/>
    </source>
</evidence>
<dbReference type="RefSeq" id="WP_261787166.1">
    <property type="nucleotide sequence ID" value="NZ_KQ956550.1"/>
</dbReference>
<keyword evidence="1" id="KW-1133">Transmembrane helix</keyword>
<gene>
    <name evidence="2" type="ORF">HMPREF3206_01192</name>
</gene>
<reference evidence="3" key="1">
    <citation type="submission" date="2016-01" db="EMBL/GenBank/DDBJ databases">
        <authorList>
            <person name="Mitreva M."/>
            <person name="Pepin K.H."/>
            <person name="Mihindukulasuriya K.A."/>
            <person name="Fulton R."/>
            <person name="Fronick C."/>
            <person name="O'Laughlin M."/>
            <person name="Miner T."/>
            <person name="Herter B."/>
            <person name="Rosa B.A."/>
            <person name="Cordes M."/>
            <person name="Tomlinson C."/>
            <person name="Wollam A."/>
            <person name="Palsikar V.B."/>
            <person name="Mardis E.R."/>
            <person name="Wilson R.K."/>
        </authorList>
    </citation>
    <scope>NUCLEOTIDE SEQUENCE [LARGE SCALE GENOMIC DNA]</scope>
    <source>
        <strain evidence="3">CMW8396</strain>
    </source>
</reference>
<keyword evidence="1" id="KW-0472">Membrane</keyword>
<dbReference type="PATRIC" id="fig|134605.3.peg.1175"/>
<evidence type="ECO:0000313" key="3">
    <source>
        <dbReference type="Proteomes" id="UP000070617"/>
    </source>
</evidence>
<comment type="caution">
    <text evidence="2">The sequence shown here is derived from an EMBL/GenBank/DDBJ whole genome shotgun (WGS) entry which is preliminary data.</text>
</comment>